<evidence type="ECO:0000259" key="4">
    <source>
        <dbReference type="SMART" id="SM00829"/>
    </source>
</evidence>
<dbReference type="InterPro" id="IPR051397">
    <property type="entry name" value="Zn-ADH-like_protein"/>
</dbReference>
<keyword evidence="6" id="KW-1185">Reference proteome</keyword>
<evidence type="ECO:0000256" key="3">
    <source>
        <dbReference type="ARBA" id="ARBA00023002"/>
    </source>
</evidence>
<feature type="domain" description="Enoyl reductase (ER)" evidence="4">
    <location>
        <begin position="13"/>
        <end position="337"/>
    </location>
</feature>
<dbReference type="SUPFAM" id="SSF51735">
    <property type="entry name" value="NAD(P)-binding Rossmann-fold domains"/>
    <property type="match status" value="1"/>
</dbReference>
<dbReference type="FunFam" id="3.40.50.720:FF:000121">
    <property type="entry name" value="Prostaglandin reductase 2"/>
    <property type="match status" value="1"/>
</dbReference>
<dbReference type="EMBL" id="ASGP02000007">
    <property type="protein sequence ID" value="KAH9497345.1"/>
    <property type="molecule type" value="Genomic_DNA"/>
</dbReference>
<dbReference type="GO" id="GO:0047522">
    <property type="term" value="F:15-oxoprostaglandin 13-reductase [NAD(P)+] activity"/>
    <property type="evidence" value="ECO:0007669"/>
    <property type="project" value="UniProtKB-EC"/>
</dbReference>
<keyword evidence="3" id="KW-0560">Oxidoreductase</keyword>
<dbReference type="Pfam" id="PF08240">
    <property type="entry name" value="ADH_N"/>
    <property type="match status" value="1"/>
</dbReference>
<dbReference type="Pfam" id="PF00107">
    <property type="entry name" value="ADH_zinc_N"/>
    <property type="match status" value="1"/>
</dbReference>
<comment type="similarity">
    <text evidence="1">Belongs to the zinc-containing alcohol dehydrogenase family. Quinone oxidoreductase subfamily.</text>
</comment>
<name>A0A922HPB3_DERFA</name>
<evidence type="ECO:0000256" key="1">
    <source>
        <dbReference type="ARBA" id="ARBA00010371"/>
    </source>
</evidence>
<dbReference type="PANTHER" id="PTHR43677">
    <property type="entry name" value="SHORT-CHAIN DEHYDROGENASE/REDUCTASE"/>
    <property type="match status" value="1"/>
</dbReference>
<dbReference type="SMART" id="SM00829">
    <property type="entry name" value="PKS_ER"/>
    <property type="match status" value="1"/>
</dbReference>
<dbReference type="InterPro" id="IPR013154">
    <property type="entry name" value="ADH-like_N"/>
</dbReference>
<dbReference type="Proteomes" id="UP000790347">
    <property type="component" value="Unassembled WGS sequence"/>
</dbReference>
<dbReference type="AlphaFoldDB" id="A0A922HPB3"/>
<evidence type="ECO:0000256" key="2">
    <source>
        <dbReference type="ARBA" id="ARBA00011981"/>
    </source>
</evidence>
<evidence type="ECO:0000313" key="6">
    <source>
        <dbReference type="Proteomes" id="UP000790347"/>
    </source>
</evidence>
<dbReference type="InterPro" id="IPR011032">
    <property type="entry name" value="GroES-like_sf"/>
</dbReference>
<dbReference type="PANTHER" id="PTHR43677:SF3">
    <property type="entry name" value="PROSTAGLANDIN REDUCTASE 3"/>
    <property type="match status" value="1"/>
</dbReference>
<reference evidence="5" key="2">
    <citation type="journal article" date="2022" name="Res Sq">
        <title>Comparative Genomics Reveals Insights into the Divergent Evolution of Astigmatic Mites and Household Pest Adaptations.</title>
        <authorList>
            <person name="Xiong Q."/>
            <person name="Wan A.T.-Y."/>
            <person name="Liu X.-Y."/>
            <person name="Fung C.S.-H."/>
            <person name="Xiao X."/>
            <person name="Malainual N."/>
            <person name="Hou J."/>
            <person name="Wang L."/>
            <person name="Wang M."/>
            <person name="Yang K."/>
            <person name="Cui Y."/>
            <person name="Leung E."/>
            <person name="Nong W."/>
            <person name="Shin S.-K."/>
            <person name="Au S."/>
            <person name="Jeong K.Y."/>
            <person name="Chew F.T."/>
            <person name="Hui J."/>
            <person name="Leung T.F."/>
            <person name="Tungtrongchitr A."/>
            <person name="Zhong N."/>
            <person name="Liu Z."/>
            <person name="Tsui S."/>
        </authorList>
    </citation>
    <scope>NUCLEOTIDE SEQUENCE</scope>
    <source>
        <strain evidence="5">Derf</strain>
        <tissue evidence="5">Whole organism</tissue>
    </source>
</reference>
<sequence length="342" mass="37573">MYKKLQVFTKTTNFRQATKLVECPLVKPNDEEIRVKNIYAGVNATDINITAARYFTDGKLPFDIGLEALGIVDEIGSNVTTTLKKGQPVLALNGAGFSEYVYSSPKHLIPLPELKPDYLVTYVNGLTASIALDKAGHVKAGDKVLVTAAAGGTGQIVVQWAKHRGAYVIAMTSSEKKAEYLKKLGADFIINYKTDNIDQVLSEKFPDGIDVVWETIGGDVFSTLFKHLAIKGRMVLIGSITTYSGDQGHGFVDVSIPNLHTKLVMRSLSLTGFMLMNYREHFQEYFGQLIPKVHKGEIKVAVDLGEQTSEGKFFGLEQVVRAEEHLHGGKNLGKVVVQIQEP</sequence>
<proteinExistence type="inferred from homology"/>
<dbReference type="InterPro" id="IPR020843">
    <property type="entry name" value="ER"/>
</dbReference>
<accession>A0A922HPB3</accession>
<comment type="caution">
    <text evidence="5">The sequence shown here is derived from an EMBL/GenBank/DDBJ whole genome shotgun (WGS) entry which is preliminary data.</text>
</comment>
<dbReference type="GO" id="GO:0008270">
    <property type="term" value="F:zinc ion binding"/>
    <property type="evidence" value="ECO:0007669"/>
    <property type="project" value="InterPro"/>
</dbReference>
<evidence type="ECO:0000313" key="5">
    <source>
        <dbReference type="EMBL" id="KAH9497345.1"/>
    </source>
</evidence>
<dbReference type="Gene3D" id="3.40.50.720">
    <property type="entry name" value="NAD(P)-binding Rossmann-like Domain"/>
    <property type="match status" value="1"/>
</dbReference>
<dbReference type="InterPro" id="IPR002364">
    <property type="entry name" value="Quin_OxRdtase/zeta-crystal_CS"/>
</dbReference>
<dbReference type="PROSITE" id="PS01162">
    <property type="entry name" value="QOR_ZETA_CRYSTAL"/>
    <property type="match status" value="1"/>
</dbReference>
<dbReference type="InterPro" id="IPR036291">
    <property type="entry name" value="NAD(P)-bd_dom_sf"/>
</dbReference>
<gene>
    <name evidence="5" type="ORF">DERF_013341</name>
</gene>
<protein>
    <recommendedName>
        <fullName evidence="2">15-oxoprostaglandin 13-reductase</fullName>
        <ecNumber evidence="2">1.3.1.48</ecNumber>
    </recommendedName>
</protein>
<reference evidence="5" key="1">
    <citation type="submission" date="2013-05" db="EMBL/GenBank/DDBJ databases">
        <authorList>
            <person name="Yim A.K.Y."/>
            <person name="Chan T.F."/>
            <person name="Ji K.M."/>
            <person name="Liu X.Y."/>
            <person name="Zhou J.W."/>
            <person name="Li R.Q."/>
            <person name="Yang K.Y."/>
            <person name="Li J."/>
            <person name="Li M."/>
            <person name="Law P.T.W."/>
            <person name="Wu Y.L."/>
            <person name="Cai Z.L."/>
            <person name="Qin H."/>
            <person name="Bao Y."/>
            <person name="Leung R.K.K."/>
            <person name="Ng P.K.S."/>
            <person name="Zou J."/>
            <person name="Zhong X.J."/>
            <person name="Ran P.X."/>
            <person name="Zhong N.S."/>
            <person name="Liu Z.G."/>
            <person name="Tsui S.K.W."/>
        </authorList>
    </citation>
    <scope>NUCLEOTIDE SEQUENCE</scope>
    <source>
        <strain evidence="5">Derf</strain>
        <tissue evidence="5">Whole organism</tissue>
    </source>
</reference>
<dbReference type="EC" id="1.3.1.48" evidence="2"/>
<dbReference type="InterPro" id="IPR013149">
    <property type="entry name" value="ADH-like_C"/>
</dbReference>
<dbReference type="Gene3D" id="3.90.180.10">
    <property type="entry name" value="Medium-chain alcohol dehydrogenases, catalytic domain"/>
    <property type="match status" value="1"/>
</dbReference>
<organism evidence="5 6">
    <name type="scientific">Dermatophagoides farinae</name>
    <name type="common">American house dust mite</name>
    <dbReference type="NCBI Taxonomy" id="6954"/>
    <lineage>
        <taxon>Eukaryota</taxon>
        <taxon>Metazoa</taxon>
        <taxon>Ecdysozoa</taxon>
        <taxon>Arthropoda</taxon>
        <taxon>Chelicerata</taxon>
        <taxon>Arachnida</taxon>
        <taxon>Acari</taxon>
        <taxon>Acariformes</taxon>
        <taxon>Sarcoptiformes</taxon>
        <taxon>Astigmata</taxon>
        <taxon>Psoroptidia</taxon>
        <taxon>Analgoidea</taxon>
        <taxon>Pyroglyphidae</taxon>
        <taxon>Dermatophagoidinae</taxon>
        <taxon>Dermatophagoides</taxon>
    </lineage>
</organism>
<dbReference type="SUPFAM" id="SSF50129">
    <property type="entry name" value="GroES-like"/>
    <property type="match status" value="1"/>
</dbReference>
<dbReference type="GO" id="GO:0005739">
    <property type="term" value="C:mitochondrion"/>
    <property type="evidence" value="ECO:0007669"/>
    <property type="project" value="TreeGrafter"/>
</dbReference>